<dbReference type="PROSITE" id="PS51296">
    <property type="entry name" value="RIESKE"/>
    <property type="match status" value="1"/>
</dbReference>
<dbReference type="EMBL" id="BNCO01000003">
    <property type="protein sequence ID" value="GIL45405.1"/>
    <property type="molecule type" value="Genomic_DNA"/>
</dbReference>
<keyword evidence="11" id="KW-0408">Iron</keyword>
<evidence type="ECO:0000313" key="16">
    <source>
        <dbReference type="EMBL" id="GIL45405.1"/>
    </source>
</evidence>
<dbReference type="Proteomes" id="UP000747399">
    <property type="component" value="Unassembled WGS sequence"/>
</dbReference>
<evidence type="ECO:0000256" key="11">
    <source>
        <dbReference type="ARBA" id="ARBA00023004"/>
    </source>
</evidence>
<gene>
    <name evidence="16" type="ORF">Vafri_2657</name>
</gene>
<dbReference type="Pfam" id="PF08417">
    <property type="entry name" value="PaO"/>
    <property type="match status" value="1"/>
</dbReference>
<sequence>MHTGGHLKAQRKGFDWKCWRREGVRVGGAVKLLPSIPSSESISRLDSPRFKAAVLTKQRVICCATKAIDPPKTDEFELGKLLSGGSTIDWFNEWYPVAFTKDLDKTRPHRFMLLNIPLVIWWDPNAAAWRVLEDVCPHRLVPLSEGRINEAGLLECGYHGWAFNSRGRCEVVPQQGKTDTPRACAVAYHAAERQGLLFVLPKPLPPALLPNGDANASLGEALMEAVAEEARIPLVPELDEIDCKWVCQDVWRDLPYDWSTLLENVLDPSHVPFTHHASMSNRKKIGAFDLKLASPLSERGFDGIWKTGPRAGQLGSQSTTFTAPAFMTSRLDSKAFSAMTVVYAVPMRPGRCRLINRNILRFNNPLPQFLISSVPSWWNHISSHLLLEDDQIFLHLGEQEIARRRAEGVSHSQVCYMPSQADTYVINFNRWIQKYGGGGPFGGADAGFVEAIGARLSRQQLLDRYSQHTENCATCQRGLKQISVARTIVGAVQLITGLLSTFCAAVGVEAASAGTAAVAGGALSTAAVPAGASGVVAAVGWALLKVAVLVAGPHDPSGVGYMVRAAVWALVAAAAALAGSRLDGLRRLFYEGVYPPPRNLKA</sequence>
<dbReference type="GO" id="GO:0046872">
    <property type="term" value="F:metal ion binding"/>
    <property type="evidence" value="ECO:0007669"/>
    <property type="project" value="UniProtKB-KW"/>
</dbReference>
<dbReference type="Pfam" id="PF00355">
    <property type="entry name" value="Rieske"/>
    <property type="match status" value="1"/>
</dbReference>
<dbReference type="InterPro" id="IPR017941">
    <property type="entry name" value="Rieske_2Fe-2S"/>
</dbReference>
<evidence type="ECO:0000256" key="9">
    <source>
        <dbReference type="ARBA" id="ARBA00022989"/>
    </source>
</evidence>
<keyword evidence="5 14" id="KW-0812">Transmembrane</keyword>
<reference evidence="16" key="1">
    <citation type="journal article" date="2021" name="Proc. Natl. Acad. Sci. U.S.A.">
        <title>Three genomes in the algal genus Volvox reveal the fate of a haploid sex-determining region after a transition to homothallism.</title>
        <authorList>
            <person name="Yamamoto K."/>
            <person name="Hamaji T."/>
            <person name="Kawai-Toyooka H."/>
            <person name="Matsuzaki R."/>
            <person name="Takahashi F."/>
            <person name="Nishimura Y."/>
            <person name="Kawachi M."/>
            <person name="Noguchi H."/>
            <person name="Minakuchi Y."/>
            <person name="Umen J.G."/>
            <person name="Toyoda A."/>
            <person name="Nozaki H."/>
        </authorList>
    </citation>
    <scope>NUCLEOTIDE SEQUENCE</scope>
    <source>
        <strain evidence="16">NIES-3780</strain>
    </source>
</reference>
<keyword evidence="8" id="KW-0809">Transit peptide</keyword>
<evidence type="ECO:0000259" key="15">
    <source>
        <dbReference type="PROSITE" id="PS51296"/>
    </source>
</evidence>
<feature type="transmembrane region" description="Helical" evidence="14">
    <location>
        <begin position="488"/>
        <end position="508"/>
    </location>
</feature>
<keyword evidence="13 14" id="KW-0472">Membrane</keyword>
<dbReference type="SUPFAM" id="SSF55961">
    <property type="entry name" value="Bet v1-like"/>
    <property type="match status" value="1"/>
</dbReference>
<keyword evidence="4" id="KW-0934">Plastid</keyword>
<evidence type="ECO:0000256" key="2">
    <source>
        <dbReference type="ARBA" id="ARBA00004370"/>
    </source>
</evidence>
<dbReference type="GO" id="GO:0016020">
    <property type="term" value="C:membrane"/>
    <property type="evidence" value="ECO:0007669"/>
    <property type="project" value="UniProtKB-SubCell"/>
</dbReference>
<dbReference type="PANTHER" id="PTHR21266">
    <property type="entry name" value="IRON-SULFUR DOMAIN CONTAINING PROTEIN"/>
    <property type="match status" value="1"/>
</dbReference>
<name>A0A8J4ARJ1_9CHLO</name>
<dbReference type="GO" id="GO:0010277">
    <property type="term" value="F:chlorophyllide a oxygenase activity"/>
    <property type="evidence" value="ECO:0007669"/>
    <property type="project" value="InterPro"/>
</dbReference>
<keyword evidence="17" id="KW-1185">Reference proteome</keyword>
<evidence type="ECO:0000256" key="7">
    <source>
        <dbReference type="ARBA" id="ARBA00022723"/>
    </source>
</evidence>
<keyword evidence="3" id="KW-0150">Chloroplast</keyword>
<keyword evidence="7" id="KW-0479">Metal-binding</keyword>
<proteinExistence type="predicted"/>
<evidence type="ECO:0000256" key="10">
    <source>
        <dbReference type="ARBA" id="ARBA00023002"/>
    </source>
</evidence>
<evidence type="ECO:0000256" key="4">
    <source>
        <dbReference type="ARBA" id="ARBA00022640"/>
    </source>
</evidence>
<comment type="caution">
    <text evidence="16">The sequence shown here is derived from an EMBL/GenBank/DDBJ whole genome shotgun (WGS) entry which is preliminary data.</text>
</comment>
<accession>A0A8J4ARJ1</accession>
<keyword evidence="10" id="KW-0560">Oxidoreductase</keyword>
<keyword evidence="12" id="KW-0411">Iron-sulfur</keyword>
<feature type="transmembrane region" description="Helical" evidence="14">
    <location>
        <begin position="515"/>
        <end position="541"/>
    </location>
</feature>
<evidence type="ECO:0000313" key="17">
    <source>
        <dbReference type="Proteomes" id="UP000747399"/>
    </source>
</evidence>
<feature type="transmembrane region" description="Helical" evidence="14">
    <location>
        <begin position="561"/>
        <end position="579"/>
    </location>
</feature>
<feature type="domain" description="Rieske" evidence="15">
    <location>
        <begin position="94"/>
        <end position="199"/>
    </location>
</feature>
<dbReference type="Gene3D" id="3.90.380.10">
    <property type="entry name" value="Naphthalene 1,2-dioxygenase Alpha Subunit, Chain A, domain 1"/>
    <property type="match status" value="1"/>
</dbReference>
<dbReference type="InterPro" id="IPR050584">
    <property type="entry name" value="Cholesterol_7-desaturase"/>
</dbReference>
<evidence type="ECO:0000256" key="1">
    <source>
        <dbReference type="ARBA" id="ARBA00004229"/>
    </source>
</evidence>
<dbReference type="InterPro" id="IPR013626">
    <property type="entry name" value="PaO"/>
</dbReference>
<keyword evidence="9 14" id="KW-1133">Transmembrane helix</keyword>
<evidence type="ECO:0000256" key="8">
    <source>
        <dbReference type="ARBA" id="ARBA00022946"/>
    </source>
</evidence>
<dbReference type="Gene3D" id="2.102.10.10">
    <property type="entry name" value="Rieske [2Fe-2S] iron-sulphur domain"/>
    <property type="match status" value="1"/>
</dbReference>
<keyword evidence="6" id="KW-0001">2Fe-2S</keyword>
<evidence type="ECO:0000256" key="5">
    <source>
        <dbReference type="ARBA" id="ARBA00022692"/>
    </source>
</evidence>
<organism evidence="16 17">
    <name type="scientific">Volvox africanus</name>
    <dbReference type="NCBI Taxonomy" id="51714"/>
    <lineage>
        <taxon>Eukaryota</taxon>
        <taxon>Viridiplantae</taxon>
        <taxon>Chlorophyta</taxon>
        <taxon>core chlorophytes</taxon>
        <taxon>Chlorophyceae</taxon>
        <taxon>CS clade</taxon>
        <taxon>Chlamydomonadales</taxon>
        <taxon>Volvocaceae</taxon>
        <taxon>Volvox</taxon>
    </lineage>
</organism>
<evidence type="ECO:0000256" key="3">
    <source>
        <dbReference type="ARBA" id="ARBA00022528"/>
    </source>
</evidence>
<dbReference type="InterPro" id="IPR036922">
    <property type="entry name" value="Rieske_2Fe-2S_sf"/>
</dbReference>
<protein>
    <recommendedName>
        <fullName evidence="15">Rieske domain-containing protein</fullName>
    </recommendedName>
</protein>
<evidence type="ECO:0000256" key="12">
    <source>
        <dbReference type="ARBA" id="ARBA00023014"/>
    </source>
</evidence>
<dbReference type="AlphaFoldDB" id="A0A8J4ARJ1"/>
<dbReference type="SUPFAM" id="SSF50022">
    <property type="entry name" value="ISP domain"/>
    <property type="match status" value="1"/>
</dbReference>
<dbReference type="GO" id="GO:0051537">
    <property type="term" value="F:2 iron, 2 sulfur cluster binding"/>
    <property type="evidence" value="ECO:0007669"/>
    <property type="project" value="UniProtKB-KW"/>
</dbReference>
<comment type="subcellular location">
    <subcellularLocation>
        <location evidence="2">Membrane</location>
    </subcellularLocation>
    <subcellularLocation>
        <location evidence="1">Plastid</location>
        <location evidence="1">Chloroplast</location>
    </subcellularLocation>
</comment>
<evidence type="ECO:0000256" key="13">
    <source>
        <dbReference type="ARBA" id="ARBA00023136"/>
    </source>
</evidence>
<evidence type="ECO:0000256" key="6">
    <source>
        <dbReference type="ARBA" id="ARBA00022714"/>
    </source>
</evidence>
<dbReference type="GO" id="GO:0009507">
    <property type="term" value="C:chloroplast"/>
    <property type="evidence" value="ECO:0007669"/>
    <property type="project" value="UniProtKB-SubCell"/>
</dbReference>
<dbReference type="PANTHER" id="PTHR21266:SF32">
    <property type="entry name" value="CHOLESTEROL 7-DESATURASE NVD"/>
    <property type="match status" value="1"/>
</dbReference>
<evidence type="ECO:0000256" key="14">
    <source>
        <dbReference type="SAM" id="Phobius"/>
    </source>
</evidence>